<proteinExistence type="inferred from homology"/>
<keyword evidence="3 8" id="KW-0732">Signal</keyword>
<feature type="signal peptide" evidence="8">
    <location>
        <begin position="1"/>
        <end position="27"/>
    </location>
</feature>
<organism evidence="10 11">
    <name type="scientific">Platanthera guangdongensis</name>
    <dbReference type="NCBI Taxonomy" id="2320717"/>
    <lineage>
        <taxon>Eukaryota</taxon>
        <taxon>Viridiplantae</taxon>
        <taxon>Streptophyta</taxon>
        <taxon>Embryophyta</taxon>
        <taxon>Tracheophyta</taxon>
        <taxon>Spermatophyta</taxon>
        <taxon>Magnoliopsida</taxon>
        <taxon>Liliopsida</taxon>
        <taxon>Asparagales</taxon>
        <taxon>Orchidaceae</taxon>
        <taxon>Orchidoideae</taxon>
        <taxon>Orchideae</taxon>
        <taxon>Orchidinae</taxon>
        <taxon>Platanthera</taxon>
    </lineage>
</organism>
<dbReference type="Gene3D" id="3.20.20.190">
    <property type="entry name" value="Phosphatidylinositol (PI) phosphodiesterase"/>
    <property type="match status" value="2"/>
</dbReference>
<comment type="caution">
    <text evidence="10">The sequence shown here is derived from an EMBL/GenBank/DDBJ whole genome shotgun (WGS) entry which is preliminary data.</text>
</comment>
<evidence type="ECO:0000256" key="7">
    <source>
        <dbReference type="SAM" id="MobiDB-lite"/>
    </source>
</evidence>
<dbReference type="Proteomes" id="UP001412067">
    <property type="component" value="Unassembled WGS sequence"/>
</dbReference>
<evidence type="ECO:0000256" key="8">
    <source>
        <dbReference type="SAM" id="SignalP"/>
    </source>
</evidence>
<dbReference type="InterPro" id="IPR017946">
    <property type="entry name" value="PLC-like_Pdiesterase_TIM-brl"/>
</dbReference>
<feature type="region of interest" description="Disordered" evidence="7">
    <location>
        <begin position="698"/>
        <end position="741"/>
    </location>
</feature>
<dbReference type="CDD" id="cd08603">
    <property type="entry name" value="GDPD_SHV3_repeat_1"/>
    <property type="match status" value="1"/>
</dbReference>
<dbReference type="PANTHER" id="PTHR43620">
    <property type="entry name" value="GLYCEROPHOSPHORYL DIESTER PHOSPHODIESTERASE"/>
    <property type="match status" value="1"/>
</dbReference>
<feature type="domain" description="GP-PDE" evidence="9">
    <location>
        <begin position="359"/>
        <end position="660"/>
    </location>
</feature>
<dbReference type="InterPro" id="IPR030395">
    <property type="entry name" value="GP_PDE_dom"/>
</dbReference>
<feature type="compositionally biased region" description="Polar residues" evidence="7">
    <location>
        <begin position="729"/>
        <end position="738"/>
    </location>
</feature>
<protein>
    <recommendedName>
        <fullName evidence="2">glycerophosphodiester phosphodiesterase</fullName>
        <ecNumber evidence="2">3.1.4.46</ecNumber>
    </recommendedName>
</protein>
<evidence type="ECO:0000313" key="10">
    <source>
        <dbReference type="EMBL" id="KAK8952865.1"/>
    </source>
</evidence>
<evidence type="ECO:0000256" key="2">
    <source>
        <dbReference type="ARBA" id="ARBA00012247"/>
    </source>
</evidence>
<feature type="domain" description="GP-PDE" evidence="9">
    <location>
        <begin position="43"/>
        <end position="343"/>
    </location>
</feature>
<comment type="catalytic activity">
    <reaction evidence="6">
        <text>a sn-glycero-3-phosphodiester + H2O = an alcohol + sn-glycerol 3-phosphate + H(+)</text>
        <dbReference type="Rhea" id="RHEA:12969"/>
        <dbReference type="ChEBI" id="CHEBI:15377"/>
        <dbReference type="ChEBI" id="CHEBI:15378"/>
        <dbReference type="ChEBI" id="CHEBI:30879"/>
        <dbReference type="ChEBI" id="CHEBI:57597"/>
        <dbReference type="ChEBI" id="CHEBI:83408"/>
        <dbReference type="EC" id="3.1.4.46"/>
    </reaction>
</comment>
<evidence type="ECO:0000256" key="5">
    <source>
        <dbReference type="ARBA" id="ARBA00022801"/>
    </source>
</evidence>
<evidence type="ECO:0000256" key="6">
    <source>
        <dbReference type="ARBA" id="ARBA00047512"/>
    </source>
</evidence>
<keyword evidence="4" id="KW-0319">Glycerol metabolism</keyword>
<evidence type="ECO:0000256" key="4">
    <source>
        <dbReference type="ARBA" id="ARBA00022798"/>
    </source>
</evidence>
<sequence length="766" mass="84127">MARSNFWLPASSLLFLLFLLHRSSVAAQNSSASLWKTLKGDAPVVVANGGFSGLFPGSSPDAFNFALISSSPATILLCDVRLTNDSIGVCLQNLKLDNCTDIASYYPQGQKNYLVNGVLTKGWFSVDYAKKDLVNVTVTQGIYSRTGRFDLNSYPIFSVEDVQEQIKPSTLWLNVQNDIFYRQHNLSMRSYILSVSKKVIVTYISSPEVEFLRSLVTNFQNSKTKLVFRFLGEDITEPSTNQTYGTLVKNLTFIKTFASGILVPKHYIWPVTSDDYLEPHTSIVIDAHKEGLEIYAGDFVNDVVIPYNYSYDPLAECLSFIDNGEFSIDGFLTDFPVTPSEAIGCFSHINKSSIDHGKPVVLSHNGASGDYPDCTDLAYKKAVDDGADIIDCPVQVTQDGKLICMSSINLIDDTTVAQSPFRSRTSNIPDLQSTTGIFTFNLTLEEIQTKLKPFISNPEITYNLVRNPRSKNAGNFLTLSDFLSFSKDKKLSGILINIEHAAFLAENVGISITDGVIAALNDAGYNNQTTIEVIIQSSNSSVLVKMKQQTKYKLMYRIDESIRDAAASSITDIKKFADSVAVDKESIYPDSQDFIINETNLVKTFQNAGLQVFVYVLKNEFLSQAWDFFSDPYVEINTFVKGASVDGIITDFPASARAYKRNSCRNLGTNLPSYMQPVQVGGLKQLIIAQAQPPALPPMPLLEDNDVAEPPLPPVSPLNPSTPAPPPNQGNVTPTAQPSGVPRILSAPSALLRTSMLAILGSLIFA</sequence>
<dbReference type="PANTHER" id="PTHR43620:SF7">
    <property type="entry name" value="GLYCEROPHOSPHODIESTER PHOSPHODIESTERASE GDPD5-RELATED"/>
    <property type="match status" value="1"/>
</dbReference>
<name>A0ABR2LVS8_9ASPA</name>
<gene>
    <name evidence="10" type="primary">GPDL2</name>
    <name evidence="10" type="ORF">KSP40_PGU011363</name>
</gene>
<keyword evidence="11" id="KW-1185">Reference proteome</keyword>
<feature type="chain" id="PRO_5046814567" description="glycerophosphodiester phosphodiesterase" evidence="8">
    <location>
        <begin position="28"/>
        <end position="766"/>
    </location>
</feature>
<dbReference type="EC" id="3.1.4.46" evidence="2"/>
<dbReference type="CDD" id="cd08604">
    <property type="entry name" value="GDPD_SHV3_repeat_2"/>
    <property type="match status" value="1"/>
</dbReference>
<dbReference type="PROSITE" id="PS51704">
    <property type="entry name" value="GP_PDE"/>
    <property type="match status" value="2"/>
</dbReference>
<feature type="compositionally biased region" description="Pro residues" evidence="7">
    <location>
        <begin position="710"/>
        <end position="728"/>
    </location>
</feature>
<keyword evidence="5" id="KW-0378">Hydrolase</keyword>
<reference evidence="10 11" key="1">
    <citation type="journal article" date="2022" name="Nat. Plants">
        <title>Genomes of leafy and leafless Platanthera orchids illuminate the evolution of mycoheterotrophy.</title>
        <authorList>
            <person name="Li M.H."/>
            <person name="Liu K.W."/>
            <person name="Li Z."/>
            <person name="Lu H.C."/>
            <person name="Ye Q.L."/>
            <person name="Zhang D."/>
            <person name="Wang J.Y."/>
            <person name="Li Y.F."/>
            <person name="Zhong Z.M."/>
            <person name="Liu X."/>
            <person name="Yu X."/>
            <person name="Liu D.K."/>
            <person name="Tu X.D."/>
            <person name="Liu B."/>
            <person name="Hao Y."/>
            <person name="Liao X.Y."/>
            <person name="Jiang Y.T."/>
            <person name="Sun W.H."/>
            <person name="Chen J."/>
            <person name="Chen Y.Q."/>
            <person name="Ai Y."/>
            <person name="Zhai J.W."/>
            <person name="Wu S.S."/>
            <person name="Zhou Z."/>
            <person name="Hsiao Y.Y."/>
            <person name="Wu W.L."/>
            <person name="Chen Y.Y."/>
            <person name="Lin Y.F."/>
            <person name="Hsu J.L."/>
            <person name="Li C.Y."/>
            <person name="Wang Z.W."/>
            <person name="Zhao X."/>
            <person name="Zhong W.Y."/>
            <person name="Ma X.K."/>
            <person name="Ma L."/>
            <person name="Huang J."/>
            <person name="Chen G.Z."/>
            <person name="Huang M.Z."/>
            <person name="Huang L."/>
            <person name="Peng D.H."/>
            <person name="Luo Y.B."/>
            <person name="Zou S.Q."/>
            <person name="Chen S.P."/>
            <person name="Lan S."/>
            <person name="Tsai W.C."/>
            <person name="Van de Peer Y."/>
            <person name="Liu Z.J."/>
        </authorList>
    </citation>
    <scope>NUCLEOTIDE SEQUENCE [LARGE SCALE GENOMIC DNA]</scope>
    <source>
        <strain evidence="10">Lor288</strain>
    </source>
</reference>
<dbReference type="Pfam" id="PF03009">
    <property type="entry name" value="GDPD"/>
    <property type="match status" value="1"/>
</dbReference>
<evidence type="ECO:0000256" key="3">
    <source>
        <dbReference type="ARBA" id="ARBA00022729"/>
    </source>
</evidence>
<dbReference type="SUPFAM" id="SSF51695">
    <property type="entry name" value="PLC-like phosphodiesterases"/>
    <property type="match status" value="2"/>
</dbReference>
<comment type="similarity">
    <text evidence="1">Belongs to the glycerophosphoryl diester phosphodiesterase family.</text>
</comment>
<evidence type="ECO:0000259" key="9">
    <source>
        <dbReference type="PROSITE" id="PS51704"/>
    </source>
</evidence>
<dbReference type="EMBL" id="JBBWWR010000014">
    <property type="protein sequence ID" value="KAK8952865.1"/>
    <property type="molecule type" value="Genomic_DNA"/>
</dbReference>
<accession>A0ABR2LVS8</accession>
<evidence type="ECO:0000256" key="1">
    <source>
        <dbReference type="ARBA" id="ARBA00007277"/>
    </source>
</evidence>
<evidence type="ECO:0000313" key="11">
    <source>
        <dbReference type="Proteomes" id="UP001412067"/>
    </source>
</evidence>